<evidence type="ECO:0000313" key="2">
    <source>
        <dbReference type="Proteomes" id="UP000198870"/>
    </source>
</evidence>
<reference evidence="1 2" key="1">
    <citation type="submission" date="2016-10" db="EMBL/GenBank/DDBJ databases">
        <authorList>
            <person name="de Groot N.N."/>
        </authorList>
    </citation>
    <scope>NUCLEOTIDE SEQUENCE [LARGE SCALE GENOMIC DNA]</scope>
    <source>
        <strain evidence="1 2">AA1</strain>
    </source>
</reference>
<dbReference type="OrthoDB" id="5352625at2"/>
<dbReference type="RefSeq" id="WP_092213635.1">
    <property type="nucleotide sequence ID" value="NZ_FMUX01000019.1"/>
</dbReference>
<evidence type="ECO:0008006" key="3">
    <source>
        <dbReference type="Google" id="ProtNLM"/>
    </source>
</evidence>
<accession>A0A1G5ICH1</accession>
<protein>
    <recommendedName>
        <fullName evidence="3">Polysaccharide deacetylase</fullName>
    </recommendedName>
</protein>
<dbReference type="EMBL" id="FMUX01000019">
    <property type="protein sequence ID" value="SCY73684.1"/>
    <property type="molecule type" value="Genomic_DNA"/>
</dbReference>
<gene>
    <name evidence="1" type="ORF">SAMN05216233_11911</name>
</gene>
<proteinExistence type="predicted"/>
<organism evidence="1 2">
    <name type="scientific">Desulfoluna spongiiphila</name>
    <dbReference type="NCBI Taxonomy" id="419481"/>
    <lineage>
        <taxon>Bacteria</taxon>
        <taxon>Pseudomonadati</taxon>
        <taxon>Thermodesulfobacteriota</taxon>
        <taxon>Desulfobacteria</taxon>
        <taxon>Desulfobacterales</taxon>
        <taxon>Desulfolunaceae</taxon>
        <taxon>Desulfoluna</taxon>
    </lineage>
</organism>
<evidence type="ECO:0000313" key="1">
    <source>
        <dbReference type="EMBL" id="SCY73684.1"/>
    </source>
</evidence>
<dbReference type="AlphaFoldDB" id="A0A1G5ICH1"/>
<name>A0A1G5ICH1_9BACT</name>
<dbReference type="STRING" id="419481.SAMN05216233_11911"/>
<dbReference type="Proteomes" id="UP000198870">
    <property type="component" value="Unassembled WGS sequence"/>
</dbReference>
<keyword evidence="2" id="KW-1185">Reference proteome</keyword>
<sequence length="336" mass="39523">MLNIILTIDYEIFGDGSGDVKKHVVKPTEHILNICNKYSVPLTIMFEVNEYQKFVEYDLELNKKLGYSPAQEMKKQVLDAYSIGHDVQLHIHPQWVDAVYKDGKWAMIDSELSITEFSRSKIHSVIQQGKTTLENLIYEVDKEYTVSAMRLTNLPWVEAPMEVHSAMIKTGIFVHSLAVSDFSSSLGYWQLAPDNLIYEIPIHSVPDYGYKRLSWHRIKTALYRKFNKSNSVSKHDISISRNYIKMFLQLKYLLFQPYSFKWDFCKQSWKKMLIFLDEAEKKYNYAKNEIPLVMISHSKDFFNESNFEKFLSKVNTEYCRKGKIKFTTFNDFNKLI</sequence>